<reference evidence="2" key="1">
    <citation type="submission" date="2014-09" db="EMBL/GenBank/DDBJ databases">
        <authorList>
            <person name="Mudge J."/>
            <person name="Ramaraj T."/>
            <person name="Lindquist I.E."/>
            <person name="Bharti A.K."/>
            <person name="Sundararajan A."/>
            <person name="Cameron C.T."/>
            <person name="Woodward J.E."/>
            <person name="May G.D."/>
            <person name="Brubaker C."/>
            <person name="Broadhvest J."/>
            <person name="Wilkins T.A."/>
        </authorList>
    </citation>
    <scope>NUCLEOTIDE SEQUENCE</scope>
    <source>
        <strain evidence="2">cv. AKA8401</strain>
    </source>
</reference>
<keyword evidence="1" id="KW-0808">Transferase</keyword>
<sequence>MVQWAVQGFVKEMTRYGHVERVLYRKLAWGSKDTGGSLTLSIGSFGLRTRACALAIWPYLVDDVIVRELNGLRTRACPKAIQA</sequence>
<name>A0A0B0NIG8_GOSAR</name>
<keyword evidence="1" id="KW-0418">Kinase</keyword>
<gene>
    <name evidence="1" type="ORF">F383_11678</name>
</gene>
<accession>A0A0B0NIG8</accession>
<dbReference type="AlphaFoldDB" id="A0A0B0NIG8"/>
<evidence type="ECO:0000313" key="2">
    <source>
        <dbReference type="Proteomes" id="UP000032142"/>
    </source>
</evidence>
<evidence type="ECO:0000313" key="1">
    <source>
        <dbReference type="EMBL" id="KHG10861.1"/>
    </source>
</evidence>
<dbReference type="EMBL" id="KN394734">
    <property type="protein sequence ID" value="KHG10861.1"/>
    <property type="molecule type" value="Genomic_DNA"/>
</dbReference>
<protein>
    <submittedName>
        <fullName evidence="1">Serine/threonine-protein kinase polo</fullName>
    </submittedName>
</protein>
<dbReference type="GO" id="GO:0016301">
    <property type="term" value="F:kinase activity"/>
    <property type="evidence" value="ECO:0007669"/>
    <property type="project" value="UniProtKB-KW"/>
</dbReference>
<proteinExistence type="predicted"/>
<organism evidence="1 2">
    <name type="scientific">Gossypium arboreum</name>
    <name type="common">Tree cotton</name>
    <name type="synonym">Gossypium nanking</name>
    <dbReference type="NCBI Taxonomy" id="29729"/>
    <lineage>
        <taxon>Eukaryota</taxon>
        <taxon>Viridiplantae</taxon>
        <taxon>Streptophyta</taxon>
        <taxon>Embryophyta</taxon>
        <taxon>Tracheophyta</taxon>
        <taxon>Spermatophyta</taxon>
        <taxon>Magnoliopsida</taxon>
        <taxon>eudicotyledons</taxon>
        <taxon>Gunneridae</taxon>
        <taxon>Pentapetalae</taxon>
        <taxon>rosids</taxon>
        <taxon>malvids</taxon>
        <taxon>Malvales</taxon>
        <taxon>Malvaceae</taxon>
        <taxon>Malvoideae</taxon>
        <taxon>Gossypium</taxon>
    </lineage>
</organism>
<keyword evidence="2" id="KW-1185">Reference proteome</keyword>
<dbReference type="Proteomes" id="UP000032142">
    <property type="component" value="Unassembled WGS sequence"/>
</dbReference>